<dbReference type="PANTHER" id="PTHR34614:SF2">
    <property type="entry name" value="TRANSPOSASE IS4-LIKE DOMAIN-CONTAINING PROTEIN"/>
    <property type="match status" value="1"/>
</dbReference>
<dbReference type="GO" id="GO:0006313">
    <property type="term" value="P:DNA transposition"/>
    <property type="evidence" value="ECO:0007669"/>
    <property type="project" value="InterPro"/>
</dbReference>
<sequence>MYITTQKGGKGGQFRYVVLVEKFWDPQKRVARSKVVERFGRLDQMKPGEFEALKAKYQQASADKAAATQAMRSETAHSLLAVQAGSGKRPKSARLNYGHYALKAIWDELRLPAKFGYLQKKTRIRTDLNAVISFLVFRKVLDPASILRSFQQKDAYLGNPAGTDDLTSYYDAYDFLKENKETILKHVNKRMDEAYGKERATLVFYDVTNAYFEAPLTDAEMEREQTDYAERFEEAAEMYRGCGEIDPGRWDSEGKLNVESLSAEEVEKIAGLKLQYLRARGPSKEHRSDLPIVSIVMVIDKYGFPMDFEVFSGNTSEFKSMRPVITAWKKRYQIKEAVVFADRGINSAENLEMLRSLDFGFLVAQKVTQFSREMEKKLFEEDQYQPVNPVNPDAGRFRVIPDWTKGTGDKAVKCTLVLTWNEKRARRDNAILDALVRLIQAKQARGEKIGKNRSAWAQLVKTEKDVEARIIGVDEKALARRRRFAGYAALVYSAAGPQGNVEGTDSEAQEAGANADGNRMEFPMAGTYKKLTEIETCFRIMKTNLGLRPMYVWTSEHIRGHILVIFLALLLVRIVQDRLEKAKAGLSIDEICEGLRDCEVAAVYNPAADSYLYLPTARRETNRKAAPWDSNQRLRARHETGELEIKDNGDTIMQACGLSPVPALCSRAELARCLGTRFPTDADAVPEIIRLQDQKASL</sequence>
<organism evidence="2 3">
    <name type="scientific">Sutterella seckii</name>
    <dbReference type="NCBI Taxonomy" id="1944635"/>
    <lineage>
        <taxon>Bacteria</taxon>
        <taxon>Pseudomonadati</taxon>
        <taxon>Pseudomonadota</taxon>
        <taxon>Betaproteobacteria</taxon>
        <taxon>Burkholderiales</taxon>
        <taxon>Sutterellaceae</taxon>
        <taxon>Sutterella</taxon>
    </lineage>
</organism>
<feature type="domain" description="Transposase IS4-like" evidence="1">
    <location>
        <begin position="293"/>
        <end position="571"/>
    </location>
</feature>
<dbReference type="GO" id="GO:0003677">
    <property type="term" value="F:DNA binding"/>
    <property type="evidence" value="ECO:0007669"/>
    <property type="project" value="InterPro"/>
</dbReference>
<evidence type="ECO:0000259" key="1">
    <source>
        <dbReference type="Pfam" id="PF01609"/>
    </source>
</evidence>
<dbReference type="AlphaFoldDB" id="A0A6I1ERW2"/>
<gene>
    <name evidence="2" type="ORF">GBM95_11515</name>
</gene>
<dbReference type="OrthoDB" id="8547152at2"/>
<comment type="caution">
    <text evidence="2">The sequence shown here is derived from an EMBL/GenBank/DDBJ whole genome shotgun (WGS) entry which is preliminary data.</text>
</comment>
<accession>A0A6I1ERW2</accession>
<name>A0A6I1ERW2_9BURK</name>
<dbReference type="InterPro" id="IPR047654">
    <property type="entry name" value="IS1634_transpos"/>
</dbReference>
<dbReference type="PANTHER" id="PTHR34614">
    <property type="match status" value="1"/>
</dbReference>
<proteinExistence type="predicted"/>
<dbReference type="Pfam" id="PF01609">
    <property type="entry name" value="DDE_Tnp_1"/>
    <property type="match status" value="1"/>
</dbReference>
<dbReference type="InterPro" id="IPR002559">
    <property type="entry name" value="Transposase_11"/>
</dbReference>
<dbReference type="GO" id="GO:0004803">
    <property type="term" value="F:transposase activity"/>
    <property type="evidence" value="ECO:0007669"/>
    <property type="project" value="InterPro"/>
</dbReference>
<evidence type="ECO:0000313" key="3">
    <source>
        <dbReference type="Proteomes" id="UP000430564"/>
    </source>
</evidence>
<dbReference type="Proteomes" id="UP000430564">
    <property type="component" value="Unassembled WGS sequence"/>
</dbReference>
<dbReference type="NCBIfam" id="NF033559">
    <property type="entry name" value="transpos_IS1634"/>
    <property type="match status" value="1"/>
</dbReference>
<evidence type="ECO:0000313" key="2">
    <source>
        <dbReference type="EMBL" id="KAB7651662.1"/>
    </source>
</evidence>
<protein>
    <submittedName>
        <fullName evidence="2">IS1634 family transposase</fullName>
    </submittedName>
</protein>
<dbReference type="EMBL" id="WEHX01000163">
    <property type="protein sequence ID" value="KAB7651662.1"/>
    <property type="molecule type" value="Genomic_DNA"/>
</dbReference>
<dbReference type="RefSeq" id="WP_152159225.1">
    <property type="nucleotide sequence ID" value="NZ_WEHX01000163.1"/>
</dbReference>
<reference evidence="2 3" key="1">
    <citation type="submission" date="2019-10" db="EMBL/GenBank/DDBJ databases">
        <title>Genome diversity of Sutterella seckii.</title>
        <authorList>
            <person name="Chaplin A.V."/>
            <person name="Sokolova S.R."/>
            <person name="Mosin K.A."/>
            <person name="Ivanova E.L."/>
            <person name="Kochetkova T.O."/>
            <person name="Goltsov A.Y."/>
            <person name="Trofimov D.Y."/>
            <person name="Efimov B.A."/>
        </authorList>
    </citation>
    <scope>NUCLEOTIDE SEQUENCE [LARGE SCALE GENOMIC DNA]</scope>
    <source>
        <strain evidence="2 3">ASD393</strain>
    </source>
</reference>